<proteinExistence type="predicted"/>
<reference evidence="5 6" key="1">
    <citation type="submission" date="2019-06" db="EMBL/GenBank/DDBJ databases">
        <title>Sequencing the genomes of 1000 actinobacteria strains.</title>
        <authorList>
            <person name="Klenk H.-P."/>
        </authorList>
    </citation>
    <scope>NUCLEOTIDE SEQUENCE [LARGE SCALE GENOMIC DNA]</scope>
    <source>
        <strain evidence="5 6">DSM 24617</strain>
    </source>
</reference>
<name>A0A542X8M2_9MICO</name>
<feature type="DNA-binding region" description="H-T-H motif" evidence="2">
    <location>
        <begin position="48"/>
        <end position="67"/>
    </location>
</feature>
<dbReference type="SUPFAM" id="SSF48498">
    <property type="entry name" value="Tetracyclin repressor-like, C-terminal domain"/>
    <property type="match status" value="1"/>
</dbReference>
<evidence type="ECO:0000313" key="5">
    <source>
        <dbReference type="EMBL" id="TQL32179.1"/>
    </source>
</evidence>
<dbReference type="GO" id="GO:0000976">
    <property type="term" value="F:transcription cis-regulatory region binding"/>
    <property type="evidence" value="ECO:0007669"/>
    <property type="project" value="TreeGrafter"/>
</dbReference>
<dbReference type="SUPFAM" id="SSF46689">
    <property type="entry name" value="Homeodomain-like"/>
    <property type="match status" value="1"/>
</dbReference>
<sequence length="236" mass="25401">MTPAEPAPQEAPRPDGRDVRWAEHRKERRRQLVEAALRAIRTHGPTVGMDEISAVAGTSKTVVYRHLGDRVGLYLAVCESVDELILSEIQRALADSVGEQAAALRPGGDPRPALTAVIDSYLRLVERDPEVYRFVTRRPIVDGPLQEDPMAGLSDTVATALAEVFTTALNARGLDADAAETWAHGLVGFVRESADRWLVSPDRAPREVVVAQLADLAAFGVAGILNGPPASRGDTT</sequence>
<dbReference type="Pfam" id="PF19344">
    <property type="entry name" value="TetR_C_32"/>
    <property type="match status" value="1"/>
</dbReference>
<keyword evidence="1 2" id="KW-0238">DNA-binding</keyword>
<feature type="domain" description="HTH tetR-type" evidence="4">
    <location>
        <begin position="26"/>
        <end position="85"/>
    </location>
</feature>
<feature type="compositionally biased region" description="Pro residues" evidence="3">
    <location>
        <begin position="1"/>
        <end position="11"/>
    </location>
</feature>
<dbReference type="Gene3D" id="1.10.357.10">
    <property type="entry name" value="Tetracycline Repressor, domain 2"/>
    <property type="match status" value="1"/>
</dbReference>
<dbReference type="EMBL" id="VFOK01000001">
    <property type="protein sequence ID" value="TQL32179.1"/>
    <property type="molecule type" value="Genomic_DNA"/>
</dbReference>
<dbReference type="InterPro" id="IPR045823">
    <property type="entry name" value="TetR_C_32"/>
</dbReference>
<organism evidence="5 6">
    <name type="scientific">Barrientosiimonas humi</name>
    <dbReference type="NCBI Taxonomy" id="999931"/>
    <lineage>
        <taxon>Bacteria</taxon>
        <taxon>Bacillati</taxon>
        <taxon>Actinomycetota</taxon>
        <taxon>Actinomycetes</taxon>
        <taxon>Micrococcales</taxon>
        <taxon>Dermacoccaceae</taxon>
        <taxon>Barrientosiimonas</taxon>
    </lineage>
</organism>
<keyword evidence="6" id="KW-1185">Reference proteome</keyword>
<dbReference type="AlphaFoldDB" id="A0A542X8M2"/>
<gene>
    <name evidence="5" type="ORF">FB554_0296</name>
</gene>
<dbReference type="Proteomes" id="UP000318336">
    <property type="component" value="Unassembled WGS sequence"/>
</dbReference>
<dbReference type="InterPro" id="IPR001647">
    <property type="entry name" value="HTH_TetR"/>
</dbReference>
<evidence type="ECO:0000256" key="2">
    <source>
        <dbReference type="PROSITE-ProRule" id="PRU00335"/>
    </source>
</evidence>
<dbReference type="OrthoDB" id="4542604at2"/>
<feature type="region of interest" description="Disordered" evidence="3">
    <location>
        <begin position="1"/>
        <end position="20"/>
    </location>
</feature>
<accession>A0A542X8M2</accession>
<evidence type="ECO:0000313" key="6">
    <source>
        <dbReference type="Proteomes" id="UP000318336"/>
    </source>
</evidence>
<dbReference type="PROSITE" id="PS50977">
    <property type="entry name" value="HTH_TETR_2"/>
    <property type="match status" value="1"/>
</dbReference>
<protein>
    <submittedName>
        <fullName evidence="5">TetR family transcriptional regulator</fullName>
    </submittedName>
</protein>
<evidence type="ECO:0000256" key="3">
    <source>
        <dbReference type="SAM" id="MobiDB-lite"/>
    </source>
</evidence>
<dbReference type="InterPro" id="IPR050109">
    <property type="entry name" value="HTH-type_TetR-like_transc_reg"/>
</dbReference>
<comment type="caution">
    <text evidence="5">The sequence shown here is derived from an EMBL/GenBank/DDBJ whole genome shotgun (WGS) entry which is preliminary data.</text>
</comment>
<dbReference type="InterPro" id="IPR009057">
    <property type="entry name" value="Homeodomain-like_sf"/>
</dbReference>
<dbReference type="GO" id="GO:0003700">
    <property type="term" value="F:DNA-binding transcription factor activity"/>
    <property type="evidence" value="ECO:0007669"/>
    <property type="project" value="TreeGrafter"/>
</dbReference>
<dbReference type="InterPro" id="IPR036271">
    <property type="entry name" value="Tet_transcr_reg_TetR-rel_C_sf"/>
</dbReference>
<evidence type="ECO:0000259" key="4">
    <source>
        <dbReference type="PROSITE" id="PS50977"/>
    </source>
</evidence>
<evidence type="ECO:0000256" key="1">
    <source>
        <dbReference type="ARBA" id="ARBA00023125"/>
    </source>
</evidence>
<dbReference type="PANTHER" id="PTHR30055:SF160">
    <property type="entry name" value="TRANSCRIPTIONAL REGULATORY PROTEIN (PROBABLY ASNC-FAMILY)-RELATED"/>
    <property type="match status" value="1"/>
</dbReference>
<dbReference type="PANTHER" id="PTHR30055">
    <property type="entry name" value="HTH-TYPE TRANSCRIPTIONAL REGULATOR RUTR"/>
    <property type="match status" value="1"/>
</dbReference>
<dbReference type="RefSeq" id="WP_142004315.1">
    <property type="nucleotide sequence ID" value="NZ_CAJTBP010000001.1"/>
</dbReference>